<evidence type="ECO:0000313" key="7">
    <source>
        <dbReference type="Proteomes" id="UP000095597"/>
    </source>
</evidence>
<dbReference type="SMART" id="SM00382">
    <property type="entry name" value="AAA"/>
    <property type="match status" value="1"/>
</dbReference>
<dbReference type="PANTHER" id="PTHR42798:SF7">
    <property type="entry name" value="ALPHA-D-RIBOSE 1-METHYLPHOSPHONATE 5-TRIPHOSPHATE SYNTHASE SUBUNIT PHNL"/>
    <property type="match status" value="1"/>
</dbReference>
<keyword evidence="6" id="KW-0449">Lipoprotein</keyword>
<dbReference type="SUPFAM" id="SSF52540">
    <property type="entry name" value="P-loop containing nucleoside triphosphate hydrolases"/>
    <property type="match status" value="1"/>
</dbReference>
<dbReference type="EMBL" id="CYXO01000005">
    <property type="protein sequence ID" value="CUM92547.1"/>
    <property type="molecule type" value="Genomic_DNA"/>
</dbReference>
<protein>
    <submittedName>
        <fullName evidence="6">Lipoprotein-releasing system ATP-binding protein LolD</fullName>
        <ecNumber evidence="6">3.6.3.-</ecNumber>
    </submittedName>
</protein>
<dbReference type="FunFam" id="3.40.50.300:FF:000032">
    <property type="entry name" value="Export ABC transporter ATP-binding protein"/>
    <property type="match status" value="1"/>
</dbReference>
<dbReference type="InterPro" id="IPR017871">
    <property type="entry name" value="ABC_transporter-like_CS"/>
</dbReference>
<dbReference type="GO" id="GO:0005524">
    <property type="term" value="F:ATP binding"/>
    <property type="evidence" value="ECO:0007669"/>
    <property type="project" value="UniProtKB-KW"/>
</dbReference>
<evidence type="ECO:0000313" key="6">
    <source>
        <dbReference type="EMBL" id="CUM92547.1"/>
    </source>
</evidence>
<organism evidence="6 7">
    <name type="scientific">Dorea longicatena</name>
    <dbReference type="NCBI Taxonomy" id="88431"/>
    <lineage>
        <taxon>Bacteria</taxon>
        <taxon>Bacillati</taxon>
        <taxon>Bacillota</taxon>
        <taxon>Clostridia</taxon>
        <taxon>Lachnospirales</taxon>
        <taxon>Lachnospiraceae</taxon>
        <taxon>Dorea</taxon>
    </lineage>
</organism>
<dbReference type="InterPro" id="IPR003439">
    <property type="entry name" value="ABC_transporter-like_ATP-bd"/>
</dbReference>
<dbReference type="CDD" id="cd03255">
    <property type="entry name" value="ABC_MJ0796_LolCDE_FtsE"/>
    <property type="match status" value="1"/>
</dbReference>
<dbReference type="GO" id="GO:0022857">
    <property type="term" value="F:transmembrane transporter activity"/>
    <property type="evidence" value="ECO:0007669"/>
    <property type="project" value="UniProtKB-ARBA"/>
</dbReference>
<comment type="similarity">
    <text evidence="1">Belongs to the ABC transporter superfamily.</text>
</comment>
<dbReference type="Pfam" id="PF00005">
    <property type="entry name" value="ABC_tran"/>
    <property type="match status" value="1"/>
</dbReference>
<dbReference type="PANTHER" id="PTHR42798">
    <property type="entry name" value="LIPOPROTEIN-RELEASING SYSTEM ATP-BINDING PROTEIN LOLD"/>
    <property type="match status" value="1"/>
</dbReference>
<proteinExistence type="inferred from homology"/>
<dbReference type="InterPro" id="IPR017911">
    <property type="entry name" value="MacB-like_ATP-bd"/>
</dbReference>
<reference evidence="6 7" key="1">
    <citation type="submission" date="2015-09" db="EMBL/GenBank/DDBJ databases">
        <authorList>
            <consortium name="Pathogen Informatics"/>
        </authorList>
    </citation>
    <scope>NUCLEOTIDE SEQUENCE [LARGE SCALE GENOMIC DNA]</scope>
    <source>
        <strain evidence="6 7">2789STDY5834961</strain>
    </source>
</reference>
<evidence type="ECO:0000256" key="1">
    <source>
        <dbReference type="ARBA" id="ARBA00005417"/>
    </source>
</evidence>
<dbReference type="RefSeq" id="WP_055213898.1">
    <property type="nucleotide sequence ID" value="NZ_CAXSPU010000005.1"/>
</dbReference>
<dbReference type="OrthoDB" id="9802264at2"/>
<accession>A0A173SRY9</accession>
<keyword evidence="2" id="KW-0813">Transport</keyword>
<gene>
    <name evidence="6" type="primary">lolD_3</name>
    <name evidence="6" type="ORF">ERS852573_01161</name>
</gene>
<dbReference type="Gene3D" id="3.40.50.300">
    <property type="entry name" value="P-loop containing nucleotide triphosphate hydrolases"/>
    <property type="match status" value="1"/>
</dbReference>
<dbReference type="PROSITE" id="PS50893">
    <property type="entry name" value="ABC_TRANSPORTER_2"/>
    <property type="match status" value="1"/>
</dbReference>
<evidence type="ECO:0000256" key="2">
    <source>
        <dbReference type="ARBA" id="ARBA00022448"/>
    </source>
</evidence>
<dbReference type="PROSITE" id="PS00211">
    <property type="entry name" value="ABC_TRANSPORTER_1"/>
    <property type="match status" value="1"/>
</dbReference>
<evidence type="ECO:0000256" key="3">
    <source>
        <dbReference type="ARBA" id="ARBA00022741"/>
    </source>
</evidence>
<dbReference type="InterPro" id="IPR003593">
    <property type="entry name" value="AAA+_ATPase"/>
</dbReference>
<evidence type="ECO:0000256" key="4">
    <source>
        <dbReference type="ARBA" id="ARBA00022840"/>
    </source>
</evidence>
<dbReference type="InterPro" id="IPR027417">
    <property type="entry name" value="P-loop_NTPase"/>
</dbReference>
<dbReference type="GO" id="GO:0016887">
    <property type="term" value="F:ATP hydrolysis activity"/>
    <property type="evidence" value="ECO:0007669"/>
    <property type="project" value="InterPro"/>
</dbReference>
<dbReference type="EC" id="3.6.3.-" evidence="6"/>
<dbReference type="GO" id="GO:0098796">
    <property type="term" value="C:membrane protein complex"/>
    <property type="evidence" value="ECO:0007669"/>
    <property type="project" value="UniProtKB-ARBA"/>
</dbReference>
<sequence>MKEILKVNNLIKKFPKAGGKIDDADAISVLKGINFDVEQGEYVGIMGKSGCGKTTLLKILGFMDQQTDGDVIFDGANTNELWKEELTDIRRRKIGFVFQDFNLMDSLSVKENIMLPVLLDKKEQKECEEKAEALEKQFGIEHLQEKNPYELSGGERQRVAICRALINDPSIIFADEPTGNLDSKSGKVVAEEFRKINEELGKTLLMVTHDPQMASRCKRVIFLKDGYVMNDVRKEGTEEEFYRTIIGEMEKF</sequence>
<keyword evidence="4 6" id="KW-0067">ATP-binding</keyword>
<dbReference type="Proteomes" id="UP000095597">
    <property type="component" value="Unassembled WGS sequence"/>
</dbReference>
<name>A0A173SRY9_9FIRM</name>
<keyword evidence="3" id="KW-0547">Nucleotide-binding</keyword>
<keyword evidence="6" id="KW-0378">Hydrolase</keyword>
<evidence type="ECO:0000259" key="5">
    <source>
        <dbReference type="PROSITE" id="PS50893"/>
    </source>
</evidence>
<feature type="domain" description="ABC transporter" evidence="5">
    <location>
        <begin position="5"/>
        <end position="250"/>
    </location>
</feature>
<dbReference type="AlphaFoldDB" id="A0A173SRY9"/>